<name>A0A4C1ZBI9_EUMVA</name>
<gene>
    <name evidence="1" type="ORF">EVAR_46608_1</name>
</gene>
<dbReference type="AlphaFoldDB" id="A0A4C1ZBI9"/>
<evidence type="ECO:0000313" key="2">
    <source>
        <dbReference type="Proteomes" id="UP000299102"/>
    </source>
</evidence>
<evidence type="ECO:0000313" key="1">
    <source>
        <dbReference type="EMBL" id="GBP83977.1"/>
    </source>
</evidence>
<keyword evidence="2" id="KW-1185">Reference proteome</keyword>
<protein>
    <submittedName>
        <fullName evidence="1">Uncharacterized protein</fullName>
    </submittedName>
</protein>
<dbReference type="Proteomes" id="UP000299102">
    <property type="component" value="Unassembled WGS sequence"/>
</dbReference>
<reference evidence="1 2" key="1">
    <citation type="journal article" date="2019" name="Commun. Biol.">
        <title>The bagworm genome reveals a unique fibroin gene that provides high tensile strength.</title>
        <authorList>
            <person name="Kono N."/>
            <person name="Nakamura H."/>
            <person name="Ohtoshi R."/>
            <person name="Tomita M."/>
            <person name="Numata K."/>
            <person name="Arakawa K."/>
        </authorList>
    </citation>
    <scope>NUCLEOTIDE SEQUENCE [LARGE SCALE GENOMIC DNA]</scope>
</reference>
<proteinExistence type="predicted"/>
<dbReference type="EMBL" id="BGZK01001652">
    <property type="protein sequence ID" value="GBP83977.1"/>
    <property type="molecule type" value="Genomic_DNA"/>
</dbReference>
<comment type="caution">
    <text evidence="1">The sequence shown here is derived from an EMBL/GenBank/DDBJ whole genome shotgun (WGS) entry which is preliminary data.</text>
</comment>
<sequence length="140" mass="16597">MRYLCNMCEVSLKDRRRNSDIRERCVLKEEVSRAEKVPRVTPPSWVRIGYLTEEELMEEHWLIEEGGVMEGEWTIETFTDWQKSKSRSCYSKTVFCVRYLTAPVSPFSCCRHAAVEYSMVLPIRELWLALTPIRRTLDTR</sequence>
<accession>A0A4C1ZBI9</accession>
<organism evidence="1 2">
    <name type="scientific">Eumeta variegata</name>
    <name type="common">Bagworm moth</name>
    <name type="synonym">Eumeta japonica</name>
    <dbReference type="NCBI Taxonomy" id="151549"/>
    <lineage>
        <taxon>Eukaryota</taxon>
        <taxon>Metazoa</taxon>
        <taxon>Ecdysozoa</taxon>
        <taxon>Arthropoda</taxon>
        <taxon>Hexapoda</taxon>
        <taxon>Insecta</taxon>
        <taxon>Pterygota</taxon>
        <taxon>Neoptera</taxon>
        <taxon>Endopterygota</taxon>
        <taxon>Lepidoptera</taxon>
        <taxon>Glossata</taxon>
        <taxon>Ditrysia</taxon>
        <taxon>Tineoidea</taxon>
        <taxon>Psychidae</taxon>
        <taxon>Oiketicinae</taxon>
        <taxon>Eumeta</taxon>
    </lineage>
</organism>
<dbReference type="OrthoDB" id="425681at2759"/>